<evidence type="ECO:0000313" key="10">
    <source>
        <dbReference type="Proteomes" id="UP000504607"/>
    </source>
</evidence>
<dbReference type="RefSeq" id="XP_010924105.1">
    <property type="nucleotide sequence ID" value="XM_010925803.3"/>
</dbReference>
<evidence type="ECO:0000313" key="11">
    <source>
        <dbReference type="RefSeq" id="XP_010924104.1"/>
    </source>
</evidence>
<dbReference type="GeneID" id="105047026"/>
<evidence type="ECO:0000256" key="4">
    <source>
        <dbReference type="ARBA" id="ARBA00023125"/>
    </source>
</evidence>
<gene>
    <name evidence="11 12" type="primary">LOC105047026</name>
</gene>
<evidence type="ECO:0000256" key="3">
    <source>
        <dbReference type="ARBA" id="ARBA00023015"/>
    </source>
</evidence>
<comment type="subcellular location">
    <subcellularLocation>
        <location evidence="1">Nucleus</location>
    </subcellularLocation>
</comment>
<feature type="domain" description="HTH myb-type" evidence="9">
    <location>
        <begin position="62"/>
        <end position="116"/>
    </location>
</feature>
<dbReference type="Gene3D" id="1.10.10.60">
    <property type="entry name" value="Homeodomain-like"/>
    <property type="match status" value="2"/>
</dbReference>
<dbReference type="SMART" id="SM00717">
    <property type="entry name" value="SANT"/>
    <property type="match status" value="2"/>
</dbReference>
<feature type="region of interest" description="Disordered" evidence="7">
    <location>
        <begin position="119"/>
        <end position="156"/>
    </location>
</feature>
<feature type="domain" description="Myb-like" evidence="8">
    <location>
        <begin position="9"/>
        <end position="61"/>
    </location>
</feature>
<dbReference type="InterPro" id="IPR009057">
    <property type="entry name" value="Homeodomain-like_sf"/>
</dbReference>
<dbReference type="InterPro" id="IPR001005">
    <property type="entry name" value="SANT/Myb"/>
</dbReference>
<accession>A0A6I9RC13</accession>
<evidence type="ECO:0000256" key="5">
    <source>
        <dbReference type="ARBA" id="ARBA00023163"/>
    </source>
</evidence>
<feature type="domain" description="HTH myb-type" evidence="9">
    <location>
        <begin position="9"/>
        <end position="61"/>
    </location>
</feature>
<keyword evidence="5" id="KW-0804">Transcription</keyword>
<keyword evidence="2" id="KW-0677">Repeat</keyword>
<dbReference type="AlphaFoldDB" id="A0A6I9RC13"/>
<sequence length="319" mass="36180">MGRRSCCPKQKLRKGLWSPEEDEKLFNHIIRYGIGCWSSVPKLAGLQRCGKSCRLRWINYLRPDLKRGSFSQQEEDLIIGLHEILGNRWSQIASHLPGRTDNEIKNFWNSCLKKKLRQRGIDPSTHKPLSEIEAPVEKPGLNNSSSSGSTEHQPVKPVFDPFPSIDIQVGVDPMETNSNLYNQIQQALRPFNQNELLSSSGFCDYGSVLDVSENYGYGESSSNSSNWNCNVGADMNNVLGTEVLNWASDKKVDSLTQIQTNGVETFEEKICPWLENQHHAQSTEDYNSYPIRSLSRNLSETCFDIPRGELANEFNVDFF</sequence>
<feature type="compositionally biased region" description="Polar residues" evidence="7">
    <location>
        <begin position="141"/>
        <end position="152"/>
    </location>
</feature>
<protein>
    <submittedName>
        <fullName evidence="11 12">Myb-related protein Hv33</fullName>
    </submittedName>
</protein>
<evidence type="ECO:0000259" key="9">
    <source>
        <dbReference type="PROSITE" id="PS51294"/>
    </source>
</evidence>
<dbReference type="PANTHER" id="PTHR47997">
    <property type="entry name" value="MYB DOMAIN PROTEIN 55"/>
    <property type="match status" value="1"/>
</dbReference>
<organism evidence="10 11">
    <name type="scientific">Elaeis guineensis var. tenera</name>
    <name type="common">Oil palm</name>
    <dbReference type="NCBI Taxonomy" id="51953"/>
    <lineage>
        <taxon>Eukaryota</taxon>
        <taxon>Viridiplantae</taxon>
        <taxon>Streptophyta</taxon>
        <taxon>Embryophyta</taxon>
        <taxon>Tracheophyta</taxon>
        <taxon>Spermatophyta</taxon>
        <taxon>Magnoliopsida</taxon>
        <taxon>Liliopsida</taxon>
        <taxon>Arecaceae</taxon>
        <taxon>Arecoideae</taxon>
        <taxon>Cocoseae</taxon>
        <taxon>Elaeidinae</taxon>
        <taxon>Elaeis</taxon>
    </lineage>
</organism>
<keyword evidence="4" id="KW-0238">DNA-binding</keyword>
<dbReference type="PANTHER" id="PTHR47997:SF75">
    <property type="entry name" value="MYB DOMAIN PROTEIN 55"/>
    <property type="match status" value="1"/>
</dbReference>
<dbReference type="Pfam" id="PF00249">
    <property type="entry name" value="Myb_DNA-binding"/>
    <property type="match status" value="2"/>
</dbReference>
<dbReference type="FunFam" id="1.10.10.60:FF:000268">
    <property type="entry name" value="Transcription factor MYB86"/>
    <property type="match status" value="1"/>
</dbReference>
<keyword evidence="3" id="KW-0805">Transcription regulation</keyword>
<evidence type="ECO:0000256" key="7">
    <source>
        <dbReference type="SAM" id="MobiDB-lite"/>
    </source>
</evidence>
<name>A0A6I9RC13_ELAGV</name>
<evidence type="ECO:0000313" key="12">
    <source>
        <dbReference type="RefSeq" id="XP_010924105.1"/>
    </source>
</evidence>
<dbReference type="GO" id="GO:0003677">
    <property type="term" value="F:DNA binding"/>
    <property type="evidence" value="ECO:0007669"/>
    <property type="project" value="UniProtKB-KW"/>
</dbReference>
<dbReference type="CDD" id="cd00167">
    <property type="entry name" value="SANT"/>
    <property type="match status" value="2"/>
</dbReference>
<evidence type="ECO:0000256" key="6">
    <source>
        <dbReference type="ARBA" id="ARBA00023242"/>
    </source>
</evidence>
<dbReference type="OrthoDB" id="2143914at2759"/>
<feature type="domain" description="Myb-like" evidence="8">
    <location>
        <begin position="62"/>
        <end position="112"/>
    </location>
</feature>
<evidence type="ECO:0000259" key="8">
    <source>
        <dbReference type="PROSITE" id="PS50090"/>
    </source>
</evidence>
<dbReference type="InterPro" id="IPR017930">
    <property type="entry name" value="Myb_dom"/>
</dbReference>
<keyword evidence="10" id="KW-1185">Reference proteome</keyword>
<dbReference type="PROSITE" id="PS51294">
    <property type="entry name" value="HTH_MYB"/>
    <property type="match status" value="2"/>
</dbReference>
<dbReference type="FunFam" id="1.10.10.60:FF:000158">
    <property type="entry name" value="MYB transcription factor"/>
    <property type="match status" value="1"/>
</dbReference>
<evidence type="ECO:0000256" key="1">
    <source>
        <dbReference type="ARBA" id="ARBA00004123"/>
    </source>
</evidence>
<dbReference type="RefSeq" id="XP_010924104.1">
    <property type="nucleotide sequence ID" value="XM_010925802.2"/>
</dbReference>
<proteinExistence type="predicted"/>
<dbReference type="GO" id="GO:0005634">
    <property type="term" value="C:nucleus"/>
    <property type="evidence" value="ECO:0007669"/>
    <property type="project" value="UniProtKB-SubCell"/>
</dbReference>
<reference evidence="11 12" key="1">
    <citation type="submission" date="2025-04" db="UniProtKB">
        <authorList>
            <consortium name="RefSeq"/>
        </authorList>
    </citation>
    <scope>IDENTIFICATION</scope>
</reference>
<dbReference type="InterPro" id="IPR051953">
    <property type="entry name" value="Plant_SW-associated_TFs"/>
</dbReference>
<evidence type="ECO:0000256" key="2">
    <source>
        <dbReference type="ARBA" id="ARBA00022737"/>
    </source>
</evidence>
<dbReference type="KEGG" id="egu:105047026"/>
<keyword evidence="6" id="KW-0539">Nucleus</keyword>
<dbReference type="Proteomes" id="UP000504607">
    <property type="component" value="Chromosome 6"/>
</dbReference>
<dbReference type="PROSITE" id="PS50090">
    <property type="entry name" value="MYB_LIKE"/>
    <property type="match status" value="2"/>
</dbReference>
<dbReference type="SUPFAM" id="SSF46689">
    <property type="entry name" value="Homeodomain-like"/>
    <property type="match status" value="1"/>
</dbReference>